<protein>
    <submittedName>
        <fullName evidence="4">Uncharacterized protein LOC105221936</fullName>
    </submittedName>
</protein>
<evidence type="ECO:0000256" key="2">
    <source>
        <dbReference type="SAM" id="SignalP"/>
    </source>
</evidence>
<dbReference type="GO" id="GO:0016020">
    <property type="term" value="C:membrane"/>
    <property type="evidence" value="ECO:0007669"/>
    <property type="project" value="TreeGrafter"/>
</dbReference>
<dbReference type="OrthoDB" id="6627826at2759"/>
<accession>A0A6I9V451</accession>
<feature type="chain" id="PRO_5027056055" evidence="2">
    <location>
        <begin position="17"/>
        <end position="273"/>
    </location>
</feature>
<name>A0A6I9V451_BACDO</name>
<organism evidence="3 4">
    <name type="scientific">Bactrocera dorsalis</name>
    <name type="common">Oriental fruit fly</name>
    <name type="synonym">Dacus dorsalis</name>
    <dbReference type="NCBI Taxonomy" id="27457"/>
    <lineage>
        <taxon>Eukaryota</taxon>
        <taxon>Metazoa</taxon>
        <taxon>Ecdysozoa</taxon>
        <taxon>Arthropoda</taxon>
        <taxon>Hexapoda</taxon>
        <taxon>Insecta</taxon>
        <taxon>Pterygota</taxon>
        <taxon>Neoptera</taxon>
        <taxon>Endopterygota</taxon>
        <taxon>Diptera</taxon>
        <taxon>Brachycera</taxon>
        <taxon>Muscomorpha</taxon>
        <taxon>Tephritoidea</taxon>
        <taxon>Tephritidae</taxon>
        <taxon>Bactrocera</taxon>
        <taxon>Bactrocera</taxon>
    </lineage>
</organism>
<evidence type="ECO:0000313" key="4">
    <source>
        <dbReference type="RefSeq" id="XP_011197385.1"/>
    </source>
</evidence>
<dbReference type="KEGG" id="bdr:105221936"/>
<dbReference type="PANTHER" id="PTHR21879">
    <property type="entry name" value="FI03362P-RELATED-RELATED"/>
    <property type="match status" value="1"/>
</dbReference>
<dbReference type="InParanoid" id="A0A6I9V451"/>
<keyword evidence="2" id="KW-0732">Signal</keyword>
<feature type="transmembrane region" description="Helical" evidence="1">
    <location>
        <begin position="111"/>
        <end position="131"/>
    </location>
</feature>
<dbReference type="InterPro" id="IPR012464">
    <property type="entry name" value="DUF1676"/>
</dbReference>
<gene>
    <name evidence="4" type="primary">LOC105221936</name>
</gene>
<keyword evidence="1" id="KW-0472">Membrane</keyword>
<feature type="transmembrane region" description="Helical" evidence="1">
    <location>
        <begin position="143"/>
        <end position="161"/>
    </location>
</feature>
<reference evidence="3" key="1">
    <citation type="submission" date="2025-05" db="UniProtKB">
        <authorList>
            <consortium name="RefSeq"/>
        </authorList>
    </citation>
    <scope>NUCLEOTIDE SEQUENCE [LARGE SCALE GENOMIC DNA]</scope>
</reference>
<dbReference type="FunCoup" id="A0A6I9V451">
    <property type="interactions" value="8"/>
</dbReference>
<feature type="signal peptide" evidence="2">
    <location>
        <begin position="1"/>
        <end position="16"/>
    </location>
</feature>
<dbReference type="Pfam" id="PF07898">
    <property type="entry name" value="DUF1676"/>
    <property type="match status" value="1"/>
</dbReference>
<dbReference type="RefSeq" id="XP_011197385.1">
    <property type="nucleotide sequence ID" value="XM_011199083.3"/>
</dbReference>
<dbReference type="Proteomes" id="UP001652620">
    <property type="component" value="Chromosome 2"/>
</dbReference>
<sequence length="273" mass="29247">MRSFVLFVYGLSCGYGLLRPTASATAKSPVTQLSGSAADAFVAAGSAEAVKELNHLGNDSMLQANMLTFHSEIAIPGDFQKDTGIAEMKNNFSNEINEERGRRKRRKMLKYLQPILIGFLIMKFIIFPLVLKTLTALSTSSFVMSKIALAIAGLLVLKWLLSSSGDGGGYDGGAKERTHLEIVHLPFPLTKAYHRGTVGGGGAAFGGWDDLASSGSSSVFAIKHGNKPHKYIPVSNMKHMAHVVAAAAVADAADNGEGVYRNTRPVFDDKPFL</sequence>
<keyword evidence="1" id="KW-1133">Transmembrane helix</keyword>
<dbReference type="PANTHER" id="PTHR21879:SF22">
    <property type="entry name" value="FI03362P-RELATED"/>
    <property type="match status" value="1"/>
</dbReference>
<keyword evidence="1" id="KW-0812">Transmembrane</keyword>
<evidence type="ECO:0000313" key="3">
    <source>
        <dbReference type="Proteomes" id="UP001652620"/>
    </source>
</evidence>
<evidence type="ECO:0000256" key="1">
    <source>
        <dbReference type="SAM" id="Phobius"/>
    </source>
</evidence>
<dbReference type="AlphaFoldDB" id="A0A6I9V451"/>
<proteinExistence type="predicted"/>
<dbReference type="GeneID" id="105221936"/>
<reference evidence="4" key="2">
    <citation type="submission" date="2025-08" db="UniProtKB">
        <authorList>
            <consortium name="RefSeq"/>
        </authorList>
    </citation>
    <scope>IDENTIFICATION</scope>
    <source>
        <tissue evidence="4">Adult</tissue>
    </source>
</reference>
<keyword evidence="3" id="KW-1185">Reference proteome</keyword>